<protein>
    <submittedName>
        <fullName evidence="2">Protein N-acetyltransferase, RimJ/RimL family</fullName>
    </submittedName>
</protein>
<dbReference type="RefSeq" id="WP_078712916.1">
    <property type="nucleotide sequence ID" value="NZ_FUYG01000001.1"/>
</dbReference>
<reference evidence="3" key="1">
    <citation type="submission" date="2017-02" db="EMBL/GenBank/DDBJ databases">
        <authorList>
            <person name="Varghese N."/>
            <person name="Submissions S."/>
        </authorList>
    </citation>
    <scope>NUCLEOTIDE SEQUENCE [LARGE SCALE GENOMIC DNA]</scope>
    <source>
        <strain evidence="3">VKM Ac-2052</strain>
    </source>
</reference>
<feature type="domain" description="N-acetyltransferase" evidence="1">
    <location>
        <begin position="20"/>
        <end position="189"/>
    </location>
</feature>
<dbReference type="Proteomes" id="UP000189735">
    <property type="component" value="Unassembled WGS sequence"/>
</dbReference>
<dbReference type="GO" id="GO:1990189">
    <property type="term" value="F:protein N-terminal-serine acetyltransferase activity"/>
    <property type="evidence" value="ECO:0007669"/>
    <property type="project" value="TreeGrafter"/>
</dbReference>
<dbReference type="InterPro" id="IPR000182">
    <property type="entry name" value="GNAT_dom"/>
</dbReference>
<evidence type="ECO:0000259" key="1">
    <source>
        <dbReference type="PROSITE" id="PS51186"/>
    </source>
</evidence>
<dbReference type="InterPro" id="IPR016181">
    <property type="entry name" value="Acyl_CoA_acyltransferase"/>
</dbReference>
<evidence type="ECO:0000313" key="2">
    <source>
        <dbReference type="EMBL" id="SKA79338.1"/>
    </source>
</evidence>
<keyword evidence="2" id="KW-0808">Transferase</keyword>
<dbReference type="InterPro" id="IPR051908">
    <property type="entry name" value="Ribosomal_N-acetyltransferase"/>
</dbReference>
<dbReference type="GO" id="GO:0005737">
    <property type="term" value="C:cytoplasm"/>
    <property type="evidence" value="ECO:0007669"/>
    <property type="project" value="TreeGrafter"/>
</dbReference>
<dbReference type="PROSITE" id="PS51186">
    <property type="entry name" value="GNAT"/>
    <property type="match status" value="1"/>
</dbReference>
<dbReference type="PANTHER" id="PTHR43441">
    <property type="entry name" value="RIBOSOMAL-PROTEIN-SERINE ACETYLTRANSFERASE"/>
    <property type="match status" value="1"/>
</dbReference>
<organism evidence="2 3">
    <name type="scientific">Agreia bicolorata</name>
    <dbReference type="NCBI Taxonomy" id="110935"/>
    <lineage>
        <taxon>Bacteria</taxon>
        <taxon>Bacillati</taxon>
        <taxon>Actinomycetota</taxon>
        <taxon>Actinomycetes</taxon>
        <taxon>Micrococcales</taxon>
        <taxon>Microbacteriaceae</taxon>
        <taxon>Agreia</taxon>
    </lineage>
</organism>
<dbReference type="Gene3D" id="3.40.630.30">
    <property type="match status" value="1"/>
</dbReference>
<dbReference type="AlphaFoldDB" id="A0A1T4WR47"/>
<gene>
    <name evidence="2" type="ORF">SAMN06295879_0030</name>
</gene>
<dbReference type="Pfam" id="PF13302">
    <property type="entry name" value="Acetyltransf_3"/>
    <property type="match status" value="1"/>
</dbReference>
<name>A0A1T4WR47_9MICO</name>
<evidence type="ECO:0000313" key="3">
    <source>
        <dbReference type="Proteomes" id="UP000189735"/>
    </source>
</evidence>
<dbReference type="EMBL" id="FUYG01000001">
    <property type="protein sequence ID" value="SKA79338.1"/>
    <property type="molecule type" value="Genomic_DNA"/>
</dbReference>
<accession>A0A1T4WR47</accession>
<proteinExistence type="predicted"/>
<dbReference type="SUPFAM" id="SSF55729">
    <property type="entry name" value="Acyl-CoA N-acyltransferases (Nat)"/>
    <property type="match status" value="1"/>
</dbReference>
<dbReference type="PANTHER" id="PTHR43441:SF11">
    <property type="entry name" value="RIBOSOMAL-PROTEIN-SERINE ACETYLTRANSFERASE"/>
    <property type="match status" value="1"/>
</dbReference>
<dbReference type="GO" id="GO:0008999">
    <property type="term" value="F:protein-N-terminal-alanine acetyltransferase activity"/>
    <property type="evidence" value="ECO:0007669"/>
    <property type="project" value="TreeGrafter"/>
</dbReference>
<sequence>MLTLDDVWPLFALRLKSPRLELRLMRDDDLPALVEAVLAGIHPPERMPFDAPWTDAEPEQLARDFAKYHWHLRTTVQPGTWTLDFVVLHEGRVIGMQDLRAENLARTKTVSSGSWLTRSAQGQGFGKEMRAAILLFAFDHLDVEVAESSAATWNEASLGVSRRLGYVDAGITVVEPRPGEPNTMQKLRLDRENFARPSWPLEVHGAAAARAELLKP</sequence>